<feature type="transmembrane region" description="Helical" evidence="2">
    <location>
        <begin position="559"/>
        <end position="579"/>
    </location>
</feature>
<sequence>MARRPCRAIASSWKAFVNAWKSIFAPVNKAILGPIKIFFSPVTDFFNAHKRKIVLYSCLTAAILAFLLNLIVTIIVSLRFNEAEVQRPTYVANPSLFKGDCAYASKLIIGLHAAINAISTILLACSNLCMQILLAPTRGEINDAHEEKRYLDVGIPSMRNFRYADWTRKVAWLLLAVSSLPLHLLYNSAVYVTKPANEISMFIVTPDFPDWRSARVNVDKAYDAFEWRKAQKLTGLEVSHKKHRKLITQRIDGDRIFGFNGGQCGTNNCDTVKDRLRRNIYTRNVSALDCLTTYSDPFRNGSDIIFIADYDYLSESMTTAANASNTLLFSKYVRMQTTFGFWADYDWLCGGTNSFDCRRPALWKANPQIIKEWNIFGWRIQRCLYSETQLRRKCAVRFSRPIMIAVCVANFCKVLGIAYSVFRYAKSTGDDAPLITIGDALASFLSTKDMTTEGLALVDKETFRRDKSVWEAKQPRPWHANTRTWFASAPLRRWLWSFVPFVMVVAAGSGFIGNALHIIESRAGSSSYFKSMSFGKVDQAGFAVLGMDSNVADPDKKSLALYSFAFFANIWQLLLSLVYMMYNALLTYLCVEAEWQSYATKKKALRVTSPKNEQRSTYFVSLPARYVLPLLASFTAMHITLSQGLFVTVVETYAIGGDLSSGMPFLVQNGIALIITVAIGMGISLILLIAGFQKHKGYMPLGATCSAVLSAACHPPAGDSEATISQIQWGVISPHDWQPSALKEKQPVIAREMILLDANHVRSSRSALDVPPSPAEGTISSESPETEDAEVILGLKADGHCCFTTHEVLLPEADKLYI</sequence>
<feature type="region of interest" description="Disordered" evidence="1">
    <location>
        <begin position="765"/>
        <end position="786"/>
    </location>
</feature>
<keyword evidence="2" id="KW-0472">Membrane</keyword>
<accession>A0A6A5YQW6</accession>
<dbReference type="OrthoDB" id="5429634at2759"/>
<keyword evidence="2" id="KW-0812">Transmembrane</keyword>
<feature type="transmembrane region" description="Helical" evidence="2">
    <location>
        <begin position="53"/>
        <end position="78"/>
    </location>
</feature>
<evidence type="ECO:0000313" key="5">
    <source>
        <dbReference type="Proteomes" id="UP000799770"/>
    </source>
</evidence>
<reference evidence="4" key="1">
    <citation type="journal article" date="2020" name="Stud. Mycol.">
        <title>101 Dothideomycetes genomes: a test case for predicting lifestyles and emergence of pathogens.</title>
        <authorList>
            <person name="Haridas S."/>
            <person name="Albert R."/>
            <person name="Binder M."/>
            <person name="Bloem J."/>
            <person name="Labutti K."/>
            <person name="Salamov A."/>
            <person name="Andreopoulos B."/>
            <person name="Baker S."/>
            <person name="Barry K."/>
            <person name="Bills G."/>
            <person name="Bluhm B."/>
            <person name="Cannon C."/>
            <person name="Castanera R."/>
            <person name="Culley D."/>
            <person name="Daum C."/>
            <person name="Ezra D."/>
            <person name="Gonzalez J."/>
            <person name="Henrissat B."/>
            <person name="Kuo A."/>
            <person name="Liang C."/>
            <person name="Lipzen A."/>
            <person name="Lutzoni F."/>
            <person name="Magnuson J."/>
            <person name="Mondo S."/>
            <person name="Nolan M."/>
            <person name="Ohm R."/>
            <person name="Pangilinan J."/>
            <person name="Park H.-J."/>
            <person name="Ramirez L."/>
            <person name="Alfaro M."/>
            <person name="Sun H."/>
            <person name="Tritt A."/>
            <person name="Yoshinaga Y."/>
            <person name="Zwiers L.-H."/>
            <person name="Turgeon B."/>
            <person name="Goodwin S."/>
            <person name="Spatafora J."/>
            <person name="Crous P."/>
            <person name="Grigoriev I."/>
        </authorList>
    </citation>
    <scope>NUCLEOTIDE SEQUENCE</scope>
    <source>
        <strain evidence="4">CBS 627.86</strain>
    </source>
</reference>
<dbReference type="PANTHER" id="PTHR35395">
    <property type="entry name" value="DUF6536 DOMAIN-CONTAINING PROTEIN"/>
    <property type="match status" value="1"/>
</dbReference>
<dbReference type="PANTHER" id="PTHR35395:SF1">
    <property type="entry name" value="DUF6536 DOMAIN-CONTAINING PROTEIN"/>
    <property type="match status" value="1"/>
</dbReference>
<protein>
    <recommendedName>
        <fullName evidence="3">DUF6536 domain-containing protein</fullName>
    </recommendedName>
</protein>
<keyword evidence="5" id="KW-1185">Reference proteome</keyword>
<dbReference type="AlphaFoldDB" id="A0A6A5YQW6"/>
<dbReference type="Pfam" id="PF20163">
    <property type="entry name" value="DUF6536"/>
    <property type="match status" value="1"/>
</dbReference>
<feature type="transmembrane region" description="Helical" evidence="2">
    <location>
        <begin position="170"/>
        <end position="192"/>
    </location>
</feature>
<dbReference type="Proteomes" id="UP000799770">
    <property type="component" value="Unassembled WGS sequence"/>
</dbReference>
<keyword evidence="2" id="KW-1133">Transmembrane helix</keyword>
<dbReference type="InterPro" id="IPR046623">
    <property type="entry name" value="DUF6536"/>
</dbReference>
<proteinExistence type="predicted"/>
<feature type="domain" description="DUF6536" evidence="3">
    <location>
        <begin position="55"/>
        <end position="208"/>
    </location>
</feature>
<feature type="transmembrane region" description="Helical" evidence="2">
    <location>
        <begin position="401"/>
        <end position="422"/>
    </location>
</feature>
<evidence type="ECO:0000259" key="3">
    <source>
        <dbReference type="Pfam" id="PF20163"/>
    </source>
</evidence>
<organism evidence="4 5">
    <name type="scientific">Lophiotrema nucula</name>
    <dbReference type="NCBI Taxonomy" id="690887"/>
    <lineage>
        <taxon>Eukaryota</taxon>
        <taxon>Fungi</taxon>
        <taxon>Dikarya</taxon>
        <taxon>Ascomycota</taxon>
        <taxon>Pezizomycotina</taxon>
        <taxon>Dothideomycetes</taxon>
        <taxon>Pleosporomycetidae</taxon>
        <taxon>Pleosporales</taxon>
        <taxon>Lophiotremataceae</taxon>
        <taxon>Lophiotrema</taxon>
    </lineage>
</organism>
<feature type="transmembrane region" description="Helical" evidence="2">
    <location>
        <begin position="494"/>
        <end position="516"/>
    </location>
</feature>
<evidence type="ECO:0000256" key="1">
    <source>
        <dbReference type="SAM" id="MobiDB-lite"/>
    </source>
</evidence>
<evidence type="ECO:0000256" key="2">
    <source>
        <dbReference type="SAM" id="Phobius"/>
    </source>
</evidence>
<feature type="transmembrane region" description="Helical" evidence="2">
    <location>
        <begin position="626"/>
        <end position="650"/>
    </location>
</feature>
<feature type="transmembrane region" description="Helical" evidence="2">
    <location>
        <begin position="670"/>
        <end position="692"/>
    </location>
</feature>
<gene>
    <name evidence="4" type="ORF">BDV96DRAFT_651968</name>
</gene>
<evidence type="ECO:0000313" key="4">
    <source>
        <dbReference type="EMBL" id="KAF2109536.1"/>
    </source>
</evidence>
<dbReference type="EMBL" id="ML977342">
    <property type="protein sequence ID" value="KAF2109536.1"/>
    <property type="molecule type" value="Genomic_DNA"/>
</dbReference>
<name>A0A6A5YQW6_9PLEO</name>